<feature type="transmembrane region" description="Helical" evidence="7">
    <location>
        <begin position="536"/>
        <end position="557"/>
    </location>
</feature>
<feature type="transmembrane region" description="Helical" evidence="7">
    <location>
        <begin position="287"/>
        <end position="310"/>
    </location>
</feature>
<dbReference type="FunFam" id="1.20.1250.20:FF:000085">
    <property type="entry name" value="MFS peptide transporter Ptr2"/>
    <property type="match status" value="1"/>
</dbReference>
<proteinExistence type="inferred from homology"/>
<feature type="transmembrane region" description="Helical" evidence="7">
    <location>
        <begin position="370"/>
        <end position="390"/>
    </location>
</feature>
<dbReference type="InterPro" id="IPR000109">
    <property type="entry name" value="POT_fam"/>
</dbReference>
<dbReference type="AlphaFoldDB" id="A0A8H3VUU2"/>
<evidence type="ECO:0000256" key="4">
    <source>
        <dbReference type="ARBA" id="ARBA00022692"/>
    </source>
</evidence>
<dbReference type="SUPFAM" id="SSF103473">
    <property type="entry name" value="MFS general substrate transporter"/>
    <property type="match status" value="1"/>
</dbReference>
<comment type="similarity">
    <text evidence="2">Belongs to the major facilitator superfamily. Proton-dependent oligopeptide transporter (POT/PTR) (TC 2.A.17) family.</text>
</comment>
<dbReference type="Gene3D" id="1.20.1250.20">
    <property type="entry name" value="MFS general substrate transporter like domains"/>
    <property type="match status" value="1"/>
</dbReference>
<evidence type="ECO:0000256" key="6">
    <source>
        <dbReference type="ARBA" id="ARBA00023136"/>
    </source>
</evidence>
<keyword evidence="4 7" id="KW-0812">Transmembrane</keyword>
<evidence type="ECO:0000256" key="2">
    <source>
        <dbReference type="ARBA" id="ARBA00005982"/>
    </source>
</evidence>
<feature type="transmembrane region" description="Helical" evidence="7">
    <location>
        <begin position="204"/>
        <end position="223"/>
    </location>
</feature>
<evidence type="ECO:0000256" key="3">
    <source>
        <dbReference type="ARBA" id="ARBA00022448"/>
    </source>
</evidence>
<reference evidence="8 9" key="1">
    <citation type="submission" date="2019-07" db="EMBL/GenBank/DDBJ databases">
        <title>Venturia inaequalis Genome Resource.</title>
        <authorList>
            <person name="Lichtner F.J."/>
        </authorList>
    </citation>
    <scope>NUCLEOTIDE SEQUENCE [LARGE SCALE GENOMIC DNA]</scope>
    <source>
        <strain evidence="8 9">DMI_063113</strain>
    </source>
</reference>
<dbReference type="PANTHER" id="PTHR11654">
    <property type="entry name" value="OLIGOPEPTIDE TRANSPORTER-RELATED"/>
    <property type="match status" value="1"/>
</dbReference>
<evidence type="ECO:0000256" key="5">
    <source>
        <dbReference type="ARBA" id="ARBA00022989"/>
    </source>
</evidence>
<dbReference type="EMBL" id="WNWR01000007">
    <property type="protein sequence ID" value="KAE9994446.1"/>
    <property type="molecule type" value="Genomic_DNA"/>
</dbReference>
<feature type="transmembrane region" description="Helical" evidence="7">
    <location>
        <begin position="410"/>
        <end position="426"/>
    </location>
</feature>
<evidence type="ECO:0000256" key="7">
    <source>
        <dbReference type="SAM" id="Phobius"/>
    </source>
</evidence>
<keyword evidence="6 7" id="KW-0472">Membrane</keyword>
<comment type="caution">
    <text evidence="8">The sequence shown here is derived from an EMBL/GenBank/DDBJ whole genome shotgun (WGS) entry which is preliminary data.</text>
</comment>
<dbReference type="Pfam" id="PF00854">
    <property type="entry name" value="PTR2"/>
    <property type="match status" value="1"/>
</dbReference>
<sequence>MPSLTSLKKPERWKYASLSQQESTAVELADTVSISTERRLSKDGIFNAFERASQDTGQSMYESTGTLVGDELTTWDSDEPTQTERQTLRKVPDKLPASAFLVAVVELCERFAYYGMSGPFQNYISNRYHDPSGNPGAIGMNQTGATALTNFFQFWCYLTPILGAVCADQWLGKYKTIVLFSVFYLVGLVILFLTSLPVAIEGGYALGGLIAAMVVIGLGTGGIKSNVSPLIAEQYQETKMRVKILPSGEKVIVDPTLTIQRIYMVFYLCINTGSLSAIATTEMELHIGFWSAYLLPLIMFCIGFGVLVAGKKKYVNRPPKGSVIMDSFKALWIGIKSKDGLNAAKPSYVNRNPARPVPWDDNFVEELRRALVACKVFLFFPIYWCVYNQMLNNFVSQAGTMQLHGVPNDIMQNIDPITVIIFIPVFDRVIYPALRKAKIQFKPITRITWGFIMGSLAMAYAAVVQNWIYNAGPCFKTPLKCAAGRLPGGRIEHNHVHVAYQTPAYFFIAISEIFASITGLEYAYTKAPPNMKSFIMSMFLLTNAGGALLGLAISPVARDPNLVWLYTGLAGGSVVTAALFWILFNHYNATEDLMNELDAAGDRPILMDEMAASQPRLPVVNKASNFDIGALTKTLPTVSTIDSLELTFTLLAASLATSVSASSYTLCCCTKPTLPEELKDGRYYREDPPSRYRRKPIKQCNHAATQTIVDAMYGHFAFSQHFWEGYPGTPRHKGPDYIYATGINGDDNKIGQDEMAGWCGKQGAERYCWTPGPNFSTNYKGEVQDKNGYP</sequence>
<feature type="transmembrane region" description="Helical" evidence="7">
    <location>
        <begin position="447"/>
        <end position="469"/>
    </location>
</feature>
<protein>
    <submittedName>
        <fullName evidence="8">Uncharacterized protein</fullName>
    </submittedName>
</protein>
<keyword evidence="9" id="KW-1185">Reference proteome</keyword>
<feature type="transmembrane region" description="Helical" evidence="7">
    <location>
        <begin position="563"/>
        <end position="584"/>
    </location>
</feature>
<evidence type="ECO:0000313" key="8">
    <source>
        <dbReference type="EMBL" id="KAE9994446.1"/>
    </source>
</evidence>
<accession>A0A8H3VUU2</accession>
<feature type="transmembrane region" description="Helical" evidence="7">
    <location>
        <begin position="177"/>
        <end position="198"/>
    </location>
</feature>
<name>A0A8H3VUU2_VENIN</name>
<gene>
    <name evidence="8" type="ORF">EG327_010072</name>
</gene>
<evidence type="ECO:0000313" key="9">
    <source>
        <dbReference type="Proteomes" id="UP000490939"/>
    </source>
</evidence>
<feature type="transmembrane region" description="Helical" evidence="7">
    <location>
        <begin position="262"/>
        <end position="281"/>
    </location>
</feature>
<keyword evidence="3" id="KW-0813">Transport</keyword>
<feature type="transmembrane region" description="Helical" evidence="7">
    <location>
        <begin position="504"/>
        <end position="524"/>
    </location>
</feature>
<dbReference type="GO" id="GO:0005886">
    <property type="term" value="C:plasma membrane"/>
    <property type="evidence" value="ECO:0007669"/>
    <property type="project" value="UniProtKB-ARBA"/>
</dbReference>
<dbReference type="InterPro" id="IPR036259">
    <property type="entry name" value="MFS_trans_sf"/>
</dbReference>
<dbReference type="Proteomes" id="UP000490939">
    <property type="component" value="Unassembled WGS sequence"/>
</dbReference>
<comment type="subcellular location">
    <subcellularLocation>
        <location evidence="1">Membrane</location>
        <topology evidence="1">Multi-pass membrane protein</topology>
    </subcellularLocation>
</comment>
<dbReference type="GO" id="GO:0071916">
    <property type="term" value="F:dipeptide transmembrane transporter activity"/>
    <property type="evidence" value="ECO:0007669"/>
    <property type="project" value="UniProtKB-ARBA"/>
</dbReference>
<organism evidence="8 9">
    <name type="scientific">Venturia inaequalis</name>
    <name type="common">Apple scab fungus</name>
    <dbReference type="NCBI Taxonomy" id="5025"/>
    <lineage>
        <taxon>Eukaryota</taxon>
        <taxon>Fungi</taxon>
        <taxon>Dikarya</taxon>
        <taxon>Ascomycota</taxon>
        <taxon>Pezizomycotina</taxon>
        <taxon>Dothideomycetes</taxon>
        <taxon>Pleosporomycetidae</taxon>
        <taxon>Venturiales</taxon>
        <taxon>Venturiaceae</taxon>
        <taxon>Venturia</taxon>
    </lineage>
</organism>
<keyword evidence="5 7" id="KW-1133">Transmembrane helix</keyword>
<evidence type="ECO:0000256" key="1">
    <source>
        <dbReference type="ARBA" id="ARBA00004141"/>
    </source>
</evidence>